<feature type="transmembrane region" description="Helical" evidence="1">
    <location>
        <begin position="181"/>
        <end position="199"/>
    </location>
</feature>
<dbReference type="InterPro" id="IPR003675">
    <property type="entry name" value="Rce1/LyrA-like_dom"/>
</dbReference>
<organism evidence="3 4">
    <name type="scientific">Paenibacillus uliginis N3/975</name>
    <dbReference type="NCBI Taxonomy" id="1313296"/>
    <lineage>
        <taxon>Bacteria</taxon>
        <taxon>Bacillati</taxon>
        <taxon>Bacillota</taxon>
        <taxon>Bacilli</taxon>
        <taxon>Bacillales</taxon>
        <taxon>Paenibacillaceae</taxon>
        <taxon>Paenibacillus</taxon>
    </lineage>
</organism>
<dbReference type="STRING" id="1313296.SAMN05661091_5844"/>
<evidence type="ECO:0000259" key="2">
    <source>
        <dbReference type="Pfam" id="PF02517"/>
    </source>
</evidence>
<dbReference type="Pfam" id="PF02517">
    <property type="entry name" value="Rce1-like"/>
    <property type="match status" value="1"/>
</dbReference>
<keyword evidence="4" id="KW-1185">Reference proteome</keyword>
<keyword evidence="3" id="KW-0378">Hydrolase</keyword>
<dbReference type="RefSeq" id="WP_208916555.1">
    <property type="nucleotide sequence ID" value="NZ_LT840184.1"/>
</dbReference>
<protein>
    <submittedName>
        <fullName evidence="3">CAAX protease self-immunity</fullName>
    </submittedName>
</protein>
<feature type="transmembrane region" description="Helical" evidence="1">
    <location>
        <begin position="123"/>
        <end position="145"/>
    </location>
</feature>
<dbReference type="GO" id="GO:0080120">
    <property type="term" value="P:CAAX-box protein maturation"/>
    <property type="evidence" value="ECO:0007669"/>
    <property type="project" value="UniProtKB-ARBA"/>
</dbReference>
<accession>A0A1X7HTK0</accession>
<dbReference type="EMBL" id="LT840184">
    <property type="protein sequence ID" value="SMF92479.1"/>
    <property type="molecule type" value="Genomic_DNA"/>
</dbReference>
<gene>
    <name evidence="3" type="ORF">SAMN05661091_5844</name>
</gene>
<evidence type="ECO:0000256" key="1">
    <source>
        <dbReference type="SAM" id="Phobius"/>
    </source>
</evidence>
<keyword evidence="1" id="KW-1133">Transmembrane helix</keyword>
<name>A0A1X7HTK0_9BACL</name>
<feature type="domain" description="CAAX prenyl protease 2/Lysostaphin resistance protein A-like" evidence="2">
    <location>
        <begin position="91"/>
        <end position="193"/>
    </location>
</feature>
<dbReference type="GO" id="GO:0004175">
    <property type="term" value="F:endopeptidase activity"/>
    <property type="evidence" value="ECO:0007669"/>
    <property type="project" value="UniProtKB-ARBA"/>
</dbReference>
<dbReference type="AlphaFoldDB" id="A0A1X7HTK0"/>
<sequence>MLIALGLSLFLTFSYKIVEIFIRIFRSKSLVRFSLYFWAVGTMILVPFSKGNYIFSSPDNIIKVMPVFLILIIANCVLARFSGYNPIGKFNIINFVITYPVIEEFIFRGLILSYLNQYLSSEVLIQVMYMPVTLSVVITALLFAITHLQYYSLSRQSIRYMIFAFMGGIFFGAITDLTHSILLSCLLHIEFNLLAVYFAKKT</sequence>
<dbReference type="GO" id="GO:0006508">
    <property type="term" value="P:proteolysis"/>
    <property type="evidence" value="ECO:0007669"/>
    <property type="project" value="UniProtKB-KW"/>
</dbReference>
<dbReference type="Proteomes" id="UP000192940">
    <property type="component" value="Chromosome I"/>
</dbReference>
<feature type="transmembrane region" description="Helical" evidence="1">
    <location>
        <begin position="30"/>
        <end position="49"/>
    </location>
</feature>
<evidence type="ECO:0000313" key="4">
    <source>
        <dbReference type="Proteomes" id="UP000192940"/>
    </source>
</evidence>
<keyword evidence="1" id="KW-0472">Membrane</keyword>
<feature type="transmembrane region" description="Helical" evidence="1">
    <location>
        <begin position="157"/>
        <end position="175"/>
    </location>
</feature>
<proteinExistence type="predicted"/>
<keyword evidence="1" id="KW-0812">Transmembrane</keyword>
<feature type="transmembrane region" description="Helical" evidence="1">
    <location>
        <begin position="61"/>
        <end position="81"/>
    </location>
</feature>
<evidence type="ECO:0000313" key="3">
    <source>
        <dbReference type="EMBL" id="SMF92479.1"/>
    </source>
</evidence>
<reference evidence="3 4" key="1">
    <citation type="submission" date="2017-04" db="EMBL/GenBank/DDBJ databases">
        <authorList>
            <person name="Afonso C.L."/>
            <person name="Miller P.J."/>
            <person name="Scott M.A."/>
            <person name="Spackman E."/>
            <person name="Goraichik I."/>
            <person name="Dimitrov K.M."/>
            <person name="Suarez D.L."/>
            <person name="Swayne D.E."/>
        </authorList>
    </citation>
    <scope>NUCLEOTIDE SEQUENCE [LARGE SCALE GENOMIC DNA]</scope>
    <source>
        <strain evidence="3 4">N3/975</strain>
    </source>
</reference>
<keyword evidence="3" id="KW-0645">Protease</keyword>